<name>A0A7I7NT24_9MYCO</name>
<accession>A0A7I7NT24</accession>
<evidence type="ECO:0000313" key="4">
    <source>
        <dbReference type="Proteomes" id="UP000466396"/>
    </source>
</evidence>
<gene>
    <name evidence="3" type="ORF">MLAC_47330</name>
</gene>
<reference evidence="3 4" key="1">
    <citation type="journal article" date="2019" name="Emerg. Microbes Infect.">
        <title>Comprehensive subspecies identification of 175 nontuberculous mycobacteria species based on 7547 genomic profiles.</title>
        <authorList>
            <person name="Matsumoto Y."/>
            <person name="Kinjo T."/>
            <person name="Motooka D."/>
            <person name="Nabeya D."/>
            <person name="Jung N."/>
            <person name="Uechi K."/>
            <person name="Horii T."/>
            <person name="Iida T."/>
            <person name="Fujita J."/>
            <person name="Nakamura S."/>
        </authorList>
    </citation>
    <scope>NUCLEOTIDE SEQUENCE [LARGE SCALE GENOMIC DNA]</scope>
    <source>
        <strain evidence="3 4">JCM 15657</strain>
    </source>
</reference>
<evidence type="ECO:0000256" key="1">
    <source>
        <dbReference type="SAM" id="Phobius"/>
    </source>
</evidence>
<protein>
    <submittedName>
        <fullName evidence="3">Putative Mce family protein</fullName>
    </submittedName>
</protein>
<dbReference type="RefSeq" id="WP_169716100.1">
    <property type="nucleotide sequence ID" value="NZ_AP022581.1"/>
</dbReference>
<dbReference type="Pfam" id="PF02470">
    <property type="entry name" value="MlaD"/>
    <property type="match status" value="1"/>
</dbReference>
<organism evidence="3 4">
    <name type="scientific">Mycobacterium lacus</name>
    <dbReference type="NCBI Taxonomy" id="169765"/>
    <lineage>
        <taxon>Bacteria</taxon>
        <taxon>Bacillati</taxon>
        <taxon>Actinomycetota</taxon>
        <taxon>Actinomycetes</taxon>
        <taxon>Mycobacteriales</taxon>
        <taxon>Mycobacteriaceae</taxon>
        <taxon>Mycobacterium</taxon>
    </lineage>
</organism>
<dbReference type="PANTHER" id="PTHR33371:SF18">
    <property type="entry name" value="MCE-FAMILY PROTEIN MCE3C"/>
    <property type="match status" value="1"/>
</dbReference>
<proteinExistence type="predicted"/>
<evidence type="ECO:0000313" key="3">
    <source>
        <dbReference type="EMBL" id="BBX99439.1"/>
    </source>
</evidence>
<evidence type="ECO:0000259" key="2">
    <source>
        <dbReference type="Pfam" id="PF02470"/>
    </source>
</evidence>
<dbReference type="KEGG" id="mlj:MLAC_47330"/>
<keyword evidence="1" id="KW-0812">Transmembrane</keyword>
<dbReference type="PANTHER" id="PTHR33371">
    <property type="entry name" value="INTERMEMBRANE PHOSPHOLIPID TRANSPORT SYSTEM BINDING PROTEIN MLAD-RELATED"/>
    <property type="match status" value="1"/>
</dbReference>
<dbReference type="Proteomes" id="UP000466396">
    <property type="component" value="Chromosome"/>
</dbReference>
<sequence>MQVIFGSRRNRGKALSERAAAARSRRIGVIGVVAIVVALVSTGVAYLNPTGQTSYTANAGSSGGVRAGDQVRVAGVPVGRVTGVRLNRTLVEITFDVKSSVAVGALSTLEIKLLTPLGGHYLALDPQGSMPLGHNVIPPQRVKSPYEGSDMIQEVTPFLKEVNGQVIHDTFAEVADAADKHPDALRDIVRSANELTALVSKMTGDVHRGLDLVDDVTGALVAGRKQLVELLEQFALVGQRYTTKSVDIVEFFTLLGELTRIIDRVMVFYHRQVAPTVNGIDDIFDTLSTHPDRIGRAAEGLGQILRIVGPMLSGNGVIVDESPRLVPGQDICLPHIMRRC</sequence>
<dbReference type="GO" id="GO:0005576">
    <property type="term" value="C:extracellular region"/>
    <property type="evidence" value="ECO:0007669"/>
    <property type="project" value="TreeGrafter"/>
</dbReference>
<dbReference type="InterPro" id="IPR052336">
    <property type="entry name" value="MlaD_Phospholipid_Transporter"/>
</dbReference>
<keyword evidence="1" id="KW-1133">Transmembrane helix</keyword>
<dbReference type="EMBL" id="AP022581">
    <property type="protein sequence ID" value="BBX99439.1"/>
    <property type="molecule type" value="Genomic_DNA"/>
</dbReference>
<keyword evidence="4" id="KW-1185">Reference proteome</keyword>
<keyword evidence="1" id="KW-0472">Membrane</keyword>
<dbReference type="InterPro" id="IPR003399">
    <property type="entry name" value="Mce/MlaD"/>
</dbReference>
<feature type="transmembrane region" description="Helical" evidence="1">
    <location>
        <begin position="27"/>
        <end position="47"/>
    </location>
</feature>
<feature type="domain" description="Mce/MlaD" evidence="2">
    <location>
        <begin position="53"/>
        <end position="126"/>
    </location>
</feature>
<dbReference type="AlphaFoldDB" id="A0A7I7NT24"/>